<reference evidence="2" key="2">
    <citation type="submission" date="2015-01" db="EMBL/GenBank/DDBJ databases">
        <title>Evolutionary Origins and Diversification of the Mycorrhizal Mutualists.</title>
        <authorList>
            <consortium name="DOE Joint Genome Institute"/>
            <consortium name="Mycorrhizal Genomics Consortium"/>
            <person name="Kohler A."/>
            <person name="Kuo A."/>
            <person name="Nagy L.G."/>
            <person name="Floudas D."/>
            <person name="Copeland A."/>
            <person name="Barry K.W."/>
            <person name="Cichocki N."/>
            <person name="Veneault-Fourrey C."/>
            <person name="LaButti K."/>
            <person name="Lindquist E.A."/>
            <person name="Lipzen A."/>
            <person name="Lundell T."/>
            <person name="Morin E."/>
            <person name="Murat C."/>
            <person name="Riley R."/>
            <person name="Ohm R."/>
            <person name="Sun H."/>
            <person name="Tunlid A."/>
            <person name="Henrissat B."/>
            <person name="Grigoriev I.V."/>
            <person name="Hibbett D.S."/>
            <person name="Martin F."/>
        </authorList>
    </citation>
    <scope>NUCLEOTIDE SEQUENCE [LARGE SCALE GENOMIC DNA]</scope>
    <source>
        <strain evidence="2">UH-Slu-Lm8-n1</strain>
    </source>
</reference>
<reference evidence="1 2" key="1">
    <citation type="submission" date="2014-04" db="EMBL/GenBank/DDBJ databases">
        <authorList>
            <consortium name="DOE Joint Genome Institute"/>
            <person name="Kuo A."/>
            <person name="Ruytinx J."/>
            <person name="Rineau F."/>
            <person name="Colpaert J."/>
            <person name="Kohler A."/>
            <person name="Nagy L.G."/>
            <person name="Floudas D."/>
            <person name="Copeland A."/>
            <person name="Barry K.W."/>
            <person name="Cichocki N."/>
            <person name="Veneault-Fourrey C."/>
            <person name="LaButti K."/>
            <person name="Lindquist E.A."/>
            <person name="Lipzen A."/>
            <person name="Lundell T."/>
            <person name="Morin E."/>
            <person name="Murat C."/>
            <person name="Sun H."/>
            <person name="Tunlid A."/>
            <person name="Henrissat B."/>
            <person name="Grigoriev I.V."/>
            <person name="Hibbett D.S."/>
            <person name="Martin F."/>
            <person name="Nordberg H.P."/>
            <person name="Cantor M.N."/>
            <person name="Hua S.X."/>
        </authorList>
    </citation>
    <scope>NUCLEOTIDE SEQUENCE [LARGE SCALE GENOMIC DNA]</scope>
    <source>
        <strain evidence="1 2">UH-Slu-Lm8-n1</strain>
    </source>
</reference>
<keyword evidence="2" id="KW-1185">Reference proteome</keyword>
<dbReference type="Proteomes" id="UP000054485">
    <property type="component" value="Unassembled WGS sequence"/>
</dbReference>
<name>A0A0D0A678_9AGAM</name>
<dbReference type="InParanoid" id="A0A0D0A678"/>
<proteinExistence type="predicted"/>
<gene>
    <name evidence="1" type="ORF">CY34DRAFT_810703</name>
</gene>
<protein>
    <submittedName>
        <fullName evidence="1">Uncharacterized protein</fullName>
    </submittedName>
</protein>
<dbReference type="EMBL" id="KN835476">
    <property type="protein sequence ID" value="KIK37091.1"/>
    <property type="molecule type" value="Genomic_DNA"/>
</dbReference>
<dbReference type="HOGENOM" id="CLU_2924266_0_0_1"/>
<organism evidence="1 2">
    <name type="scientific">Suillus luteus UH-Slu-Lm8-n1</name>
    <dbReference type="NCBI Taxonomy" id="930992"/>
    <lineage>
        <taxon>Eukaryota</taxon>
        <taxon>Fungi</taxon>
        <taxon>Dikarya</taxon>
        <taxon>Basidiomycota</taxon>
        <taxon>Agaricomycotina</taxon>
        <taxon>Agaricomycetes</taxon>
        <taxon>Agaricomycetidae</taxon>
        <taxon>Boletales</taxon>
        <taxon>Suillineae</taxon>
        <taxon>Suillaceae</taxon>
        <taxon>Suillus</taxon>
    </lineage>
</organism>
<evidence type="ECO:0000313" key="2">
    <source>
        <dbReference type="Proteomes" id="UP000054485"/>
    </source>
</evidence>
<dbReference type="AlphaFoldDB" id="A0A0D0A678"/>
<accession>A0A0D0A678</accession>
<evidence type="ECO:0000313" key="1">
    <source>
        <dbReference type="EMBL" id="KIK37091.1"/>
    </source>
</evidence>
<sequence>MGVDGEIKARLRHRIGVHPCDSTASCDDGLMMVSQTKQDCLADWRDRLYSYSQRLLGMISH</sequence>